<accession>A0A561TC07</accession>
<organism evidence="2 3">
    <name type="scientific">Streptomyces capillispiralis</name>
    <dbReference type="NCBI Taxonomy" id="68182"/>
    <lineage>
        <taxon>Bacteria</taxon>
        <taxon>Bacillati</taxon>
        <taxon>Actinomycetota</taxon>
        <taxon>Actinomycetes</taxon>
        <taxon>Kitasatosporales</taxon>
        <taxon>Streptomycetaceae</taxon>
        <taxon>Streptomyces</taxon>
    </lineage>
</organism>
<evidence type="ECO:0000256" key="1">
    <source>
        <dbReference type="SAM" id="MobiDB-lite"/>
    </source>
</evidence>
<evidence type="ECO:0000313" key="3">
    <source>
        <dbReference type="Proteomes" id="UP000316603"/>
    </source>
</evidence>
<dbReference type="RefSeq" id="WP_167531647.1">
    <property type="nucleotide sequence ID" value="NZ_BNCE01000023.1"/>
</dbReference>
<dbReference type="AlphaFoldDB" id="A0A561TC07"/>
<gene>
    <name evidence="2" type="ORF">FHX78_111580</name>
</gene>
<sequence>MTVHTAEPGSPSEEGLRLLASLAATEDAGPRTRHPTGRTEPGGASAQP</sequence>
<keyword evidence="3" id="KW-1185">Reference proteome</keyword>
<protein>
    <submittedName>
        <fullName evidence="2">Uncharacterized protein</fullName>
    </submittedName>
</protein>
<reference evidence="2 3" key="1">
    <citation type="submission" date="2019-06" db="EMBL/GenBank/DDBJ databases">
        <title>Sequencing the genomes of 1000 actinobacteria strains.</title>
        <authorList>
            <person name="Klenk H.-P."/>
        </authorList>
    </citation>
    <scope>NUCLEOTIDE SEQUENCE [LARGE SCALE GENOMIC DNA]</scope>
    <source>
        <strain evidence="2 3">DSM 41695</strain>
    </source>
</reference>
<comment type="caution">
    <text evidence="2">The sequence shown here is derived from an EMBL/GenBank/DDBJ whole genome shotgun (WGS) entry which is preliminary data.</text>
</comment>
<name>A0A561TC07_9ACTN</name>
<dbReference type="Proteomes" id="UP000316603">
    <property type="component" value="Unassembled WGS sequence"/>
</dbReference>
<proteinExistence type="predicted"/>
<evidence type="ECO:0000313" key="2">
    <source>
        <dbReference type="EMBL" id="TWF84645.1"/>
    </source>
</evidence>
<dbReference type="EMBL" id="VIWV01000001">
    <property type="protein sequence ID" value="TWF84645.1"/>
    <property type="molecule type" value="Genomic_DNA"/>
</dbReference>
<feature type="region of interest" description="Disordered" evidence="1">
    <location>
        <begin position="1"/>
        <end position="48"/>
    </location>
</feature>